<dbReference type="Gramene" id="ESW04796">
    <property type="protein sequence ID" value="ESW04796"/>
    <property type="gene ID" value="PHAVU_011G1256000g"/>
</dbReference>
<protein>
    <recommendedName>
        <fullName evidence="3">Ubiquitin-like protease family profile domain-containing protein</fullName>
    </recommendedName>
</protein>
<dbReference type="Proteomes" id="UP000000226">
    <property type="component" value="Chromosome 11"/>
</dbReference>
<evidence type="ECO:0008006" key="3">
    <source>
        <dbReference type="Google" id="ProtNLM"/>
    </source>
</evidence>
<dbReference type="OrthoDB" id="1402283at2759"/>
<evidence type="ECO:0000313" key="2">
    <source>
        <dbReference type="Proteomes" id="UP000000226"/>
    </source>
</evidence>
<name>V7AKZ5_PHAVU</name>
<accession>V7AKZ5</accession>
<gene>
    <name evidence="1" type="ORF">PHAVU_011G1256000g</name>
</gene>
<proteinExistence type="predicted"/>
<dbReference type="AlphaFoldDB" id="V7AKZ5"/>
<sequence length="73" mass="8612">MEAHLRLQGLPHIAKKKLQYIAPNCSYQPGNYECGYYLMRHMHKIISAKIKDSWKEIFNDPSPLKLEVLQEVR</sequence>
<keyword evidence="2" id="KW-1185">Reference proteome</keyword>
<evidence type="ECO:0000313" key="1">
    <source>
        <dbReference type="EMBL" id="ESW04796.1"/>
    </source>
</evidence>
<dbReference type="EMBL" id="CM002298">
    <property type="protein sequence ID" value="ESW04796.1"/>
    <property type="molecule type" value="Genomic_DNA"/>
</dbReference>
<organism evidence="1 2">
    <name type="scientific">Phaseolus vulgaris</name>
    <name type="common">Kidney bean</name>
    <name type="synonym">French bean</name>
    <dbReference type="NCBI Taxonomy" id="3885"/>
    <lineage>
        <taxon>Eukaryota</taxon>
        <taxon>Viridiplantae</taxon>
        <taxon>Streptophyta</taxon>
        <taxon>Embryophyta</taxon>
        <taxon>Tracheophyta</taxon>
        <taxon>Spermatophyta</taxon>
        <taxon>Magnoliopsida</taxon>
        <taxon>eudicotyledons</taxon>
        <taxon>Gunneridae</taxon>
        <taxon>Pentapetalae</taxon>
        <taxon>rosids</taxon>
        <taxon>fabids</taxon>
        <taxon>Fabales</taxon>
        <taxon>Fabaceae</taxon>
        <taxon>Papilionoideae</taxon>
        <taxon>50 kb inversion clade</taxon>
        <taxon>NPAAA clade</taxon>
        <taxon>indigoferoid/millettioid clade</taxon>
        <taxon>Phaseoleae</taxon>
        <taxon>Phaseolus</taxon>
    </lineage>
</organism>
<reference evidence="2" key="1">
    <citation type="journal article" date="2014" name="Nat. Genet.">
        <title>A reference genome for common bean and genome-wide analysis of dual domestications.</title>
        <authorList>
            <person name="Schmutz J."/>
            <person name="McClean P.E."/>
            <person name="Mamidi S."/>
            <person name="Wu G.A."/>
            <person name="Cannon S.B."/>
            <person name="Grimwood J."/>
            <person name="Jenkins J."/>
            <person name="Shu S."/>
            <person name="Song Q."/>
            <person name="Chavarro C."/>
            <person name="Torres-Torres M."/>
            <person name="Geffroy V."/>
            <person name="Moghaddam S.M."/>
            <person name="Gao D."/>
            <person name="Abernathy B."/>
            <person name="Barry K."/>
            <person name="Blair M."/>
            <person name="Brick M.A."/>
            <person name="Chovatia M."/>
            <person name="Gepts P."/>
            <person name="Goodstein D.M."/>
            <person name="Gonzales M."/>
            <person name="Hellsten U."/>
            <person name="Hyten D.L."/>
            <person name="Jia G."/>
            <person name="Kelly J.D."/>
            <person name="Kudrna D."/>
            <person name="Lee R."/>
            <person name="Richard M.M."/>
            <person name="Miklas P.N."/>
            <person name="Osorno J.M."/>
            <person name="Rodrigues J."/>
            <person name="Thareau V."/>
            <person name="Urrea C.A."/>
            <person name="Wang M."/>
            <person name="Yu Y."/>
            <person name="Zhang M."/>
            <person name="Wing R.A."/>
            <person name="Cregan P.B."/>
            <person name="Rokhsar D.S."/>
            <person name="Jackson S.A."/>
        </authorList>
    </citation>
    <scope>NUCLEOTIDE SEQUENCE [LARGE SCALE GENOMIC DNA]</scope>
    <source>
        <strain evidence="2">cv. G19833</strain>
    </source>
</reference>